<dbReference type="SUPFAM" id="SSF55298">
    <property type="entry name" value="YjgF-like"/>
    <property type="match status" value="1"/>
</dbReference>
<dbReference type="PROSITE" id="PS01094">
    <property type="entry name" value="UPF0076"/>
    <property type="match status" value="1"/>
</dbReference>
<name>A0A1G6A6Z8_EUBOX</name>
<organism evidence="2 3">
    <name type="scientific">Eubacterium oxidoreducens</name>
    <dbReference type="NCBI Taxonomy" id="1732"/>
    <lineage>
        <taxon>Bacteria</taxon>
        <taxon>Bacillati</taxon>
        <taxon>Bacillota</taxon>
        <taxon>Clostridia</taxon>
        <taxon>Eubacteriales</taxon>
        <taxon>Eubacteriaceae</taxon>
        <taxon>Eubacterium</taxon>
    </lineage>
</organism>
<reference evidence="2 3" key="1">
    <citation type="submission" date="2016-10" db="EMBL/GenBank/DDBJ databases">
        <authorList>
            <person name="de Groot N.N."/>
        </authorList>
    </citation>
    <scope>NUCLEOTIDE SEQUENCE [LARGE SCALE GENOMIC DNA]</scope>
    <source>
        <strain evidence="2 3">DSM 3217</strain>
    </source>
</reference>
<dbReference type="InterPro" id="IPR035959">
    <property type="entry name" value="RutC-like_sf"/>
</dbReference>
<dbReference type="PANTHER" id="PTHR11803">
    <property type="entry name" value="2-IMINOBUTANOATE/2-IMINOPROPANOATE DEAMINASE RIDA"/>
    <property type="match status" value="1"/>
</dbReference>
<dbReference type="RefSeq" id="WP_090171521.1">
    <property type="nucleotide sequence ID" value="NZ_FMXR01000004.1"/>
</dbReference>
<dbReference type="AlphaFoldDB" id="A0A1G6A6Z8"/>
<dbReference type="STRING" id="1732.SAMN02910417_00323"/>
<dbReference type="GO" id="GO:0019239">
    <property type="term" value="F:deaminase activity"/>
    <property type="evidence" value="ECO:0007669"/>
    <property type="project" value="TreeGrafter"/>
</dbReference>
<dbReference type="Proteomes" id="UP000199228">
    <property type="component" value="Unassembled WGS sequence"/>
</dbReference>
<evidence type="ECO:0000313" key="3">
    <source>
        <dbReference type="Proteomes" id="UP000199228"/>
    </source>
</evidence>
<keyword evidence="3" id="KW-1185">Reference proteome</keyword>
<dbReference type="Pfam" id="PF01042">
    <property type="entry name" value="Ribonuc_L-PSP"/>
    <property type="match status" value="1"/>
</dbReference>
<protein>
    <submittedName>
        <fullName evidence="2">2-iminobutanoate/2-iminopropanoate deaminase</fullName>
    </submittedName>
</protein>
<dbReference type="InterPro" id="IPR019897">
    <property type="entry name" value="RidA_CS"/>
</dbReference>
<evidence type="ECO:0000256" key="1">
    <source>
        <dbReference type="ARBA" id="ARBA00010552"/>
    </source>
</evidence>
<comment type="similarity">
    <text evidence="1">Belongs to the RutC family.</text>
</comment>
<dbReference type="InterPro" id="IPR006056">
    <property type="entry name" value="RidA"/>
</dbReference>
<proteinExistence type="inferred from homology"/>
<dbReference type="Gene3D" id="3.30.1330.40">
    <property type="entry name" value="RutC-like"/>
    <property type="match status" value="1"/>
</dbReference>
<dbReference type="NCBIfam" id="TIGR00004">
    <property type="entry name" value="Rid family detoxifying hydrolase"/>
    <property type="match status" value="1"/>
</dbReference>
<gene>
    <name evidence="2" type="ORF">SAMN02910417_00323</name>
</gene>
<dbReference type="PANTHER" id="PTHR11803:SF39">
    <property type="entry name" value="2-IMINOBUTANOATE_2-IMINOPROPANOATE DEAMINASE"/>
    <property type="match status" value="1"/>
</dbReference>
<dbReference type="EMBL" id="FMXR01000004">
    <property type="protein sequence ID" value="SDB04086.1"/>
    <property type="molecule type" value="Genomic_DNA"/>
</dbReference>
<dbReference type="CDD" id="cd00448">
    <property type="entry name" value="YjgF_YER057c_UK114_family"/>
    <property type="match status" value="1"/>
</dbReference>
<dbReference type="OrthoDB" id="9803101at2"/>
<dbReference type="GO" id="GO:0005829">
    <property type="term" value="C:cytosol"/>
    <property type="evidence" value="ECO:0007669"/>
    <property type="project" value="TreeGrafter"/>
</dbReference>
<dbReference type="InterPro" id="IPR006175">
    <property type="entry name" value="YjgF/YER057c/UK114"/>
</dbReference>
<sequence length="125" mass="13579">MKKTYEVEGAPAALGPYVHAVQTGNLLFLSGQLGLNPQEGTLPEGIEAQTKQSLDNVKHILEGAGSDLDHVVKTTIYIADMNDFGKVNEIYGTYFTKDYPARSCVQVARLPKDALVEIEVIATID</sequence>
<dbReference type="FunFam" id="3.30.1330.40:FF:000001">
    <property type="entry name" value="L-PSP family endoribonuclease"/>
    <property type="match status" value="1"/>
</dbReference>
<accession>A0A1G6A6Z8</accession>
<evidence type="ECO:0000313" key="2">
    <source>
        <dbReference type="EMBL" id="SDB04086.1"/>
    </source>
</evidence>